<reference evidence="12" key="2">
    <citation type="submission" date="2018-02" db="UniProtKB">
        <authorList>
            <consortium name="EnsemblPlants"/>
        </authorList>
    </citation>
    <scope>IDENTIFICATION</scope>
    <source>
        <strain evidence="12">Williams 82</strain>
    </source>
</reference>
<evidence type="ECO:0000256" key="1">
    <source>
        <dbReference type="ARBA" id="ARBA00004479"/>
    </source>
</evidence>
<sequence length="431" mass="48027">MRITLVSVLSFFLCHLIYLSIYISVTAGKCLEDQQLLLFQLKSNLTFNPENSNKLRLWNQSVECCDWSGVSCDDEGRVIGLDLGGEFISGGFDDSRPLQNLSSHLIYLDLHQNKLQGPIPTFSGNTLYLDFSSNNFSSIIPRDIGNYMSFPFFLSLSNNTLSGSIPDSLCNALYLEVLDLSNNNISGTIPSCLMTVSENLGVLNLKNNNISSPIPNTVKVSCGGFPCFLKEIPTLRVLVLRNNKFQGSPKCLKVNMTWEMLQIVDIAFNNFSGELPREYFTTWKRNIKGNKEEAGLKFIKKQIISFGGDLYYADNITVISKELHVLNLSNNALSGKIPSSIGNMRQLESLDLSQNSLGGEIPVQLASLSFLSYLNLSFNHLMGKIPTSTQLQSFRVLVNLKIEIILDKSEVVYNTFRLNQISGFNQNCSIG</sequence>
<name>A0A0R0KR76_SOYBN</name>
<evidence type="ECO:0000256" key="3">
    <source>
        <dbReference type="ARBA" id="ARBA00022692"/>
    </source>
</evidence>
<keyword evidence="13" id="KW-1185">Reference proteome</keyword>
<dbReference type="Pfam" id="PF08263">
    <property type="entry name" value="LRRNT_2"/>
    <property type="match status" value="1"/>
</dbReference>
<protein>
    <recommendedName>
        <fullName evidence="10">Leucine-rich repeat-containing N-terminal plant-type domain-containing protein</fullName>
    </recommendedName>
</protein>
<evidence type="ECO:0000313" key="11">
    <source>
        <dbReference type="EMBL" id="KRH65663.1"/>
    </source>
</evidence>
<dbReference type="InterPro" id="IPR046956">
    <property type="entry name" value="RLP23-like"/>
</dbReference>
<dbReference type="STRING" id="3847.A0A0R0KR76"/>
<dbReference type="InterPro" id="IPR001611">
    <property type="entry name" value="Leu-rich_rpt"/>
</dbReference>
<dbReference type="PANTHER" id="PTHR48061:SF36">
    <property type="entry name" value="RECEPTOR-LIKE PROTEIN 12"/>
    <property type="match status" value="1"/>
</dbReference>
<dbReference type="GO" id="GO:0016020">
    <property type="term" value="C:membrane"/>
    <property type="evidence" value="ECO:0007669"/>
    <property type="project" value="UniProtKB-SubCell"/>
</dbReference>
<evidence type="ECO:0000256" key="2">
    <source>
        <dbReference type="ARBA" id="ARBA00022614"/>
    </source>
</evidence>
<dbReference type="Pfam" id="PF00560">
    <property type="entry name" value="LRR_1"/>
    <property type="match status" value="5"/>
</dbReference>
<evidence type="ECO:0000256" key="9">
    <source>
        <dbReference type="ARBA" id="ARBA00023180"/>
    </source>
</evidence>
<feature type="domain" description="Leucine-rich repeat-containing N-terminal plant-type" evidence="10">
    <location>
        <begin position="32"/>
        <end position="73"/>
    </location>
</feature>
<evidence type="ECO:0000259" key="10">
    <source>
        <dbReference type="Pfam" id="PF08263"/>
    </source>
</evidence>
<dbReference type="FunFam" id="3.80.10.10:FF:000383">
    <property type="entry name" value="Leucine-rich repeat receptor protein kinase EMS1"/>
    <property type="match status" value="1"/>
</dbReference>
<keyword evidence="7" id="KW-0472">Membrane</keyword>
<comment type="subcellular location">
    <subcellularLocation>
        <location evidence="1">Membrane</location>
        <topology evidence="1">Single-pass type I membrane protein</topology>
    </subcellularLocation>
</comment>
<evidence type="ECO:0000256" key="7">
    <source>
        <dbReference type="ARBA" id="ARBA00023136"/>
    </source>
</evidence>
<dbReference type="PRINTS" id="PR00019">
    <property type="entry name" value="LEURICHRPT"/>
</dbReference>
<dbReference type="AlphaFoldDB" id="A0A0R0KR76"/>
<dbReference type="Gramene" id="KRH65663">
    <property type="protein sequence ID" value="KRH65663"/>
    <property type="gene ID" value="GLYMA_03G053400"/>
</dbReference>
<dbReference type="Pfam" id="PF13855">
    <property type="entry name" value="LRR_8"/>
    <property type="match status" value="1"/>
</dbReference>
<accession>A0A0R0KR76</accession>
<keyword evidence="4" id="KW-0732">Signal</keyword>
<reference evidence="11 12" key="1">
    <citation type="journal article" date="2010" name="Nature">
        <title>Genome sequence of the palaeopolyploid soybean.</title>
        <authorList>
            <person name="Schmutz J."/>
            <person name="Cannon S.B."/>
            <person name="Schlueter J."/>
            <person name="Ma J."/>
            <person name="Mitros T."/>
            <person name="Nelson W."/>
            <person name="Hyten D.L."/>
            <person name="Song Q."/>
            <person name="Thelen J.J."/>
            <person name="Cheng J."/>
            <person name="Xu D."/>
            <person name="Hellsten U."/>
            <person name="May G.D."/>
            <person name="Yu Y."/>
            <person name="Sakurai T."/>
            <person name="Umezawa T."/>
            <person name="Bhattacharyya M.K."/>
            <person name="Sandhu D."/>
            <person name="Valliyodan B."/>
            <person name="Lindquist E."/>
            <person name="Peto M."/>
            <person name="Grant D."/>
            <person name="Shu S."/>
            <person name="Goodstein D."/>
            <person name="Barry K."/>
            <person name="Futrell-Griggs M."/>
            <person name="Abernathy B."/>
            <person name="Du J."/>
            <person name="Tian Z."/>
            <person name="Zhu L."/>
            <person name="Gill N."/>
            <person name="Joshi T."/>
            <person name="Libault M."/>
            <person name="Sethuraman A."/>
            <person name="Zhang X.-C."/>
            <person name="Shinozaki K."/>
            <person name="Nguyen H.T."/>
            <person name="Wing R.A."/>
            <person name="Cregan P."/>
            <person name="Specht J."/>
            <person name="Grimwood J."/>
            <person name="Rokhsar D."/>
            <person name="Stacey G."/>
            <person name="Shoemaker R.C."/>
            <person name="Jackson S.A."/>
        </authorList>
    </citation>
    <scope>NUCLEOTIDE SEQUENCE</scope>
    <source>
        <strain evidence="12">cv. Williams 82</strain>
        <tissue evidence="11">Callus</tissue>
    </source>
</reference>
<organism evidence="11">
    <name type="scientific">Glycine max</name>
    <name type="common">Soybean</name>
    <name type="synonym">Glycine hispida</name>
    <dbReference type="NCBI Taxonomy" id="3847"/>
    <lineage>
        <taxon>Eukaryota</taxon>
        <taxon>Viridiplantae</taxon>
        <taxon>Streptophyta</taxon>
        <taxon>Embryophyta</taxon>
        <taxon>Tracheophyta</taxon>
        <taxon>Spermatophyta</taxon>
        <taxon>Magnoliopsida</taxon>
        <taxon>eudicotyledons</taxon>
        <taxon>Gunneridae</taxon>
        <taxon>Pentapetalae</taxon>
        <taxon>rosids</taxon>
        <taxon>fabids</taxon>
        <taxon>Fabales</taxon>
        <taxon>Fabaceae</taxon>
        <taxon>Papilionoideae</taxon>
        <taxon>50 kb inversion clade</taxon>
        <taxon>NPAAA clade</taxon>
        <taxon>indigoferoid/millettioid clade</taxon>
        <taxon>Phaseoleae</taxon>
        <taxon>Glycine</taxon>
        <taxon>Glycine subgen. Soja</taxon>
    </lineage>
</organism>
<evidence type="ECO:0000256" key="5">
    <source>
        <dbReference type="ARBA" id="ARBA00022737"/>
    </source>
</evidence>
<evidence type="ECO:0000256" key="4">
    <source>
        <dbReference type="ARBA" id="ARBA00022729"/>
    </source>
</evidence>
<keyword evidence="5" id="KW-0677">Repeat</keyword>
<proteinExistence type="predicted"/>
<dbReference type="SMR" id="A0A0R0KR76"/>
<gene>
    <name evidence="11" type="ORF">GLYMA_03G053400</name>
</gene>
<dbReference type="PANTHER" id="PTHR48061">
    <property type="entry name" value="LEUCINE-RICH REPEAT RECEPTOR PROTEIN KINASE EMS1-LIKE-RELATED"/>
    <property type="match status" value="1"/>
</dbReference>
<dbReference type="EMBL" id="CM000836">
    <property type="protein sequence ID" value="KRH65663.1"/>
    <property type="molecule type" value="Genomic_DNA"/>
</dbReference>
<keyword evidence="6" id="KW-1133">Transmembrane helix</keyword>
<keyword evidence="9" id="KW-0325">Glycoprotein</keyword>
<dbReference type="SUPFAM" id="SSF52047">
    <property type="entry name" value="RNI-like"/>
    <property type="match status" value="1"/>
</dbReference>
<dbReference type="EnsemblPlants" id="KRH65663">
    <property type="protein sequence ID" value="KRH65663"/>
    <property type="gene ID" value="GLYMA_03G053400"/>
</dbReference>
<evidence type="ECO:0000313" key="12">
    <source>
        <dbReference type="EnsemblPlants" id="KRH65663"/>
    </source>
</evidence>
<dbReference type="OMA" id="KSIAKCK"/>
<evidence type="ECO:0000256" key="6">
    <source>
        <dbReference type="ARBA" id="ARBA00022989"/>
    </source>
</evidence>
<dbReference type="Proteomes" id="UP000008827">
    <property type="component" value="Chromosome 3"/>
</dbReference>
<dbReference type="InterPro" id="IPR013210">
    <property type="entry name" value="LRR_N_plant-typ"/>
</dbReference>
<reference evidence="11" key="3">
    <citation type="submission" date="2018-07" db="EMBL/GenBank/DDBJ databases">
        <title>WGS assembly of Glycine max.</title>
        <authorList>
            <person name="Schmutz J."/>
            <person name="Cannon S."/>
            <person name="Schlueter J."/>
            <person name="Ma J."/>
            <person name="Mitros T."/>
            <person name="Nelson W."/>
            <person name="Hyten D."/>
            <person name="Song Q."/>
            <person name="Thelen J."/>
            <person name="Cheng J."/>
            <person name="Xu D."/>
            <person name="Hellsten U."/>
            <person name="May G."/>
            <person name="Yu Y."/>
            <person name="Sakurai T."/>
            <person name="Umezawa T."/>
            <person name="Bhattacharyya M."/>
            <person name="Sandhu D."/>
            <person name="Valliyodan B."/>
            <person name="Lindquist E."/>
            <person name="Peto M."/>
            <person name="Grant D."/>
            <person name="Shu S."/>
            <person name="Goodstein D."/>
            <person name="Barry K."/>
            <person name="Futrell-Griggs M."/>
            <person name="Abernathy B."/>
            <person name="Du J."/>
            <person name="Tian Z."/>
            <person name="Zhu L."/>
            <person name="Gill N."/>
            <person name="Joshi T."/>
            <person name="Libault M."/>
            <person name="Sethuraman A."/>
            <person name="Zhang X."/>
            <person name="Shinozaki K."/>
            <person name="Nguyen H."/>
            <person name="Wing R."/>
            <person name="Cregan P."/>
            <person name="Specht J."/>
            <person name="Grimwood J."/>
            <person name="Rokhsar D."/>
            <person name="Stacey G."/>
            <person name="Shoemaker R."/>
            <person name="Jackson S."/>
        </authorList>
    </citation>
    <scope>NUCLEOTIDE SEQUENCE</scope>
    <source>
        <tissue evidence="11">Callus</tissue>
    </source>
</reference>
<keyword evidence="8" id="KW-0675">Receptor</keyword>
<dbReference type="InParanoid" id="A0A0R0KR76"/>
<keyword evidence="3" id="KW-0812">Transmembrane</keyword>
<evidence type="ECO:0000313" key="13">
    <source>
        <dbReference type="Proteomes" id="UP000008827"/>
    </source>
</evidence>
<keyword evidence="2" id="KW-0433">Leucine-rich repeat</keyword>
<dbReference type="Gene3D" id="3.80.10.10">
    <property type="entry name" value="Ribonuclease Inhibitor"/>
    <property type="match status" value="3"/>
</dbReference>
<evidence type="ECO:0000256" key="8">
    <source>
        <dbReference type="ARBA" id="ARBA00023170"/>
    </source>
</evidence>
<dbReference type="InterPro" id="IPR032675">
    <property type="entry name" value="LRR_dom_sf"/>
</dbReference>